<dbReference type="FunFam" id="3.30.200.20:FF:000035">
    <property type="entry name" value="Serine/threonine protein kinase Stk1"/>
    <property type="match status" value="1"/>
</dbReference>
<evidence type="ECO:0000256" key="8">
    <source>
        <dbReference type="ARBA" id="ARBA00048679"/>
    </source>
</evidence>
<dbReference type="GO" id="GO:0004674">
    <property type="term" value="F:protein serine/threonine kinase activity"/>
    <property type="evidence" value="ECO:0007669"/>
    <property type="project" value="UniProtKB-KW"/>
</dbReference>
<keyword evidence="14" id="KW-1185">Reference proteome</keyword>
<evidence type="ECO:0000256" key="7">
    <source>
        <dbReference type="ARBA" id="ARBA00047899"/>
    </source>
</evidence>
<evidence type="ECO:0000256" key="9">
    <source>
        <dbReference type="SAM" id="MobiDB-lite"/>
    </source>
</evidence>
<keyword evidence="10" id="KW-0812">Transmembrane</keyword>
<keyword evidence="3" id="KW-0808">Transferase</keyword>
<dbReference type="AlphaFoldDB" id="A0A917F171"/>
<dbReference type="NCBIfam" id="NF033483">
    <property type="entry name" value="PknB_PASTA_kin"/>
    <property type="match status" value="1"/>
</dbReference>
<proteinExistence type="predicted"/>
<dbReference type="InterPro" id="IPR011009">
    <property type="entry name" value="Kinase-like_dom_sf"/>
</dbReference>
<dbReference type="InterPro" id="IPR008271">
    <property type="entry name" value="Ser/Thr_kinase_AS"/>
</dbReference>
<evidence type="ECO:0000259" key="11">
    <source>
        <dbReference type="PROSITE" id="PS50011"/>
    </source>
</evidence>
<keyword evidence="10" id="KW-1133">Transmembrane helix</keyword>
<dbReference type="GO" id="GO:0005524">
    <property type="term" value="F:ATP binding"/>
    <property type="evidence" value="ECO:0007669"/>
    <property type="project" value="UniProtKB-KW"/>
</dbReference>
<dbReference type="FunFam" id="1.10.510.10:FF:000021">
    <property type="entry name" value="Serine/threonine protein kinase"/>
    <property type="match status" value="1"/>
</dbReference>
<gene>
    <name evidence="13" type="ORF">GCM10011519_09600</name>
</gene>
<dbReference type="InterPro" id="IPR000719">
    <property type="entry name" value="Prot_kinase_dom"/>
</dbReference>
<evidence type="ECO:0000313" key="14">
    <source>
        <dbReference type="Proteomes" id="UP000649179"/>
    </source>
</evidence>
<dbReference type="Gene3D" id="3.30.10.20">
    <property type="match status" value="4"/>
</dbReference>
<evidence type="ECO:0000256" key="5">
    <source>
        <dbReference type="ARBA" id="ARBA00022777"/>
    </source>
</evidence>
<name>A0A917F171_9ACTN</name>
<feature type="region of interest" description="Disordered" evidence="9">
    <location>
        <begin position="358"/>
        <end position="424"/>
    </location>
</feature>
<keyword evidence="10" id="KW-0472">Membrane</keyword>
<evidence type="ECO:0000313" key="13">
    <source>
        <dbReference type="EMBL" id="GGF38099.1"/>
    </source>
</evidence>
<evidence type="ECO:0000256" key="4">
    <source>
        <dbReference type="ARBA" id="ARBA00022741"/>
    </source>
</evidence>
<evidence type="ECO:0000256" key="2">
    <source>
        <dbReference type="ARBA" id="ARBA00022527"/>
    </source>
</evidence>
<dbReference type="CDD" id="cd14014">
    <property type="entry name" value="STKc_PknB_like"/>
    <property type="match status" value="1"/>
</dbReference>
<evidence type="ECO:0000256" key="1">
    <source>
        <dbReference type="ARBA" id="ARBA00012513"/>
    </source>
</evidence>
<dbReference type="SMART" id="SM00740">
    <property type="entry name" value="PASTA"/>
    <property type="match status" value="4"/>
</dbReference>
<comment type="catalytic activity">
    <reaction evidence="7">
        <text>L-threonyl-[protein] + ATP = O-phospho-L-threonyl-[protein] + ADP + H(+)</text>
        <dbReference type="Rhea" id="RHEA:46608"/>
        <dbReference type="Rhea" id="RHEA-COMP:11060"/>
        <dbReference type="Rhea" id="RHEA-COMP:11605"/>
        <dbReference type="ChEBI" id="CHEBI:15378"/>
        <dbReference type="ChEBI" id="CHEBI:30013"/>
        <dbReference type="ChEBI" id="CHEBI:30616"/>
        <dbReference type="ChEBI" id="CHEBI:61977"/>
        <dbReference type="ChEBI" id="CHEBI:456216"/>
        <dbReference type="EC" id="2.7.11.1"/>
    </reaction>
</comment>
<dbReference type="CDD" id="cd06577">
    <property type="entry name" value="PASTA_pknB"/>
    <property type="match status" value="4"/>
</dbReference>
<dbReference type="PROSITE" id="PS00108">
    <property type="entry name" value="PROTEIN_KINASE_ST"/>
    <property type="match status" value="1"/>
</dbReference>
<evidence type="ECO:0000259" key="12">
    <source>
        <dbReference type="PROSITE" id="PS51178"/>
    </source>
</evidence>
<keyword evidence="2 13" id="KW-0723">Serine/threonine-protein kinase</keyword>
<feature type="domain" description="PASTA" evidence="12">
    <location>
        <begin position="456"/>
        <end position="518"/>
    </location>
</feature>
<feature type="transmembrane region" description="Helical" evidence="10">
    <location>
        <begin position="430"/>
        <end position="449"/>
    </location>
</feature>
<dbReference type="PROSITE" id="PS51178">
    <property type="entry name" value="PASTA"/>
    <property type="match status" value="4"/>
</dbReference>
<protein>
    <recommendedName>
        <fullName evidence="1">non-specific serine/threonine protein kinase</fullName>
        <ecNumber evidence="1">2.7.11.1</ecNumber>
    </recommendedName>
</protein>
<feature type="domain" description="PASTA" evidence="12">
    <location>
        <begin position="653"/>
        <end position="717"/>
    </location>
</feature>
<dbReference type="GO" id="GO:0045717">
    <property type="term" value="P:negative regulation of fatty acid biosynthetic process"/>
    <property type="evidence" value="ECO:0007669"/>
    <property type="project" value="UniProtKB-ARBA"/>
</dbReference>
<dbReference type="EMBL" id="BMKQ01000001">
    <property type="protein sequence ID" value="GGF38099.1"/>
    <property type="molecule type" value="Genomic_DNA"/>
</dbReference>
<dbReference type="RefSeq" id="WP_188778712.1">
    <property type="nucleotide sequence ID" value="NZ_BMKQ01000001.1"/>
</dbReference>
<feature type="domain" description="PASTA" evidence="12">
    <location>
        <begin position="587"/>
        <end position="652"/>
    </location>
</feature>
<sequence>MERSTADRSADPVIGRLLDGRYLVGDRIARGGMATVYQARDQRLDRTVAIKVMHPGMAEDAEFAERFKREAQAAARLAHHNVVSVFDQGDDDGTLFLVMEHVPGTTLRDLMRREAPMPPLRALTVIEPVLAALQAAHEAGMIHRDVKPENVLLAPDGRVKVADFGLARAVNAETRHTSTGVLIGTVSYLAPELVVASASDPRVDVYAAGVLIYEMLTGSKPHQAESPIQVAYKHVHEDIPAPSLKQPGLPAYVDALVARATVRDTSLRPTDAGVLLRQLRRVRAALEEGVEDDPDLVADLAPYPRGHAATPDPDPFEDTDDQMPVAVVSPSQAAAVPPTADDEDPTQVVGDLEAAYAEEQWEDSRSPSSAMEETGQYDPHFTDDAIPVQQGGWDPGPVPEPYAGPSREPDVEEPVARAPAGPRRRRRGPVLLAAALVVAVLVGVGAWWFGYGRWTDTPGVVNLARASAEQRVEGAGLTFEVASSTYNEDVAKGSVIRTDPQPGARVRNGGTVRAVLSLGPERHDVPDVRGKSLDEAQQQLADADLTYAKQVGVYNEKVAKGEVISASPKIGTALRRDTAVTLTVSRGKRPIEVPSYVGEPSGKAKSELEDLGLEVSVGQAFSDTVPAGRVIGQDPVDGTRFRGDTVTLSVSKGSAMVTVPQVAGMKQADAVAALKKAGVTPKLRRTSGYTGLNYAAATSPPAGTKVKRGSQVVIQLI</sequence>
<comment type="catalytic activity">
    <reaction evidence="8">
        <text>L-seryl-[protein] + ATP = O-phospho-L-seryl-[protein] + ADP + H(+)</text>
        <dbReference type="Rhea" id="RHEA:17989"/>
        <dbReference type="Rhea" id="RHEA-COMP:9863"/>
        <dbReference type="Rhea" id="RHEA-COMP:11604"/>
        <dbReference type="ChEBI" id="CHEBI:15378"/>
        <dbReference type="ChEBI" id="CHEBI:29999"/>
        <dbReference type="ChEBI" id="CHEBI:30616"/>
        <dbReference type="ChEBI" id="CHEBI:83421"/>
        <dbReference type="ChEBI" id="CHEBI:456216"/>
        <dbReference type="EC" id="2.7.11.1"/>
    </reaction>
</comment>
<dbReference type="PROSITE" id="PS50011">
    <property type="entry name" value="PROTEIN_KINASE_DOM"/>
    <property type="match status" value="1"/>
</dbReference>
<accession>A0A917F171</accession>
<dbReference type="PANTHER" id="PTHR43289">
    <property type="entry name" value="MITOGEN-ACTIVATED PROTEIN KINASE KINASE KINASE 20-RELATED"/>
    <property type="match status" value="1"/>
</dbReference>
<keyword evidence="6" id="KW-0067">ATP-binding</keyword>
<dbReference type="Pfam" id="PF00069">
    <property type="entry name" value="Pkinase"/>
    <property type="match status" value="1"/>
</dbReference>
<reference evidence="13" key="2">
    <citation type="submission" date="2020-09" db="EMBL/GenBank/DDBJ databases">
        <authorList>
            <person name="Sun Q."/>
            <person name="Zhou Y."/>
        </authorList>
    </citation>
    <scope>NUCLEOTIDE SEQUENCE</scope>
    <source>
        <strain evidence="13">CGMCC 1.16067</strain>
    </source>
</reference>
<dbReference type="EC" id="2.7.11.1" evidence="1"/>
<keyword evidence="5 13" id="KW-0418">Kinase</keyword>
<evidence type="ECO:0000256" key="6">
    <source>
        <dbReference type="ARBA" id="ARBA00022840"/>
    </source>
</evidence>
<dbReference type="Pfam" id="PF03793">
    <property type="entry name" value="PASTA"/>
    <property type="match status" value="4"/>
</dbReference>
<dbReference type="InterPro" id="IPR005543">
    <property type="entry name" value="PASTA_dom"/>
</dbReference>
<feature type="domain" description="Protein kinase" evidence="11">
    <location>
        <begin position="22"/>
        <end position="286"/>
    </location>
</feature>
<organism evidence="13 14">
    <name type="scientific">Marmoricola endophyticus</name>
    <dbReference type="NCBI Taxonomy" id="2040280"/>
    <lineage>
        <taxon>Bacteria</taxon>
        <taxon>Bacillati</taxon>
        <taxon>Actinomycetota</taxon>
        <taxon>Actinomycetes</taxon>
        <taxon>Propionibacteriales</taxon>
        <taxon>Nocardioidaceae</taxon>
        <taxon>Marmoricola</taxon>
    </lineage>
</organism>
<comment type="caution">
    <text evidence="13">The sequence shown here is derived from an EMBL/GenBank/DDBJ whole genome shotgun (WGS) entry which is preliminary data.</text>
</comment>
<reference evidence="13" key="1">
    <citation type="journal article" date="2014" name="Int. J. Syst. Evol. Microbiol.">
        <title>Complete genome sequence of Corynebacterium casei LMG S-19264T (=DSM 44701T), isolated from a smear-ripened cheese.</title>
        <authorList>
            <consortium name="US DOE Joint Genome Institute (JGI-PGF)"/>
            <person name="Walter F."/>
            <person name="Albersmeier A."/>
            <person name="Kalinowski J."/>
            <person name="Ruckert C."/>
        </authorList>
    </citation>
    <scope>NUCLEOTIDE SEQUENCE</scope>
    <source>
        <strain evidence="13">CGMCC 1.16067</strain>
    </source>
</reference>
<evidence type="ECO:0000256" key="3">
    <source>
        <dbReference type="ARBA" id="ARBA00022679"/>
    </source>
</evidence>
<dbReference type="Gene3D" id="3.30.200.20">
    <property type="entry name" value="Phosphorylase Kinase, domain 1"/>
    <property type="match status" value="1"/>
</dbReference>
<dbReference type="SUPFAM" id="SSF56112">
    <property type="entry name" value="Protein kinase-like (PK-like)"/>
    <property type="match status" value="1"/>
</dbReference>
<evidence type="ECO:0000256" key="10">
    <source>
        <dbReference type="SAM" id="Phobius"/>
    </source>
</evidence>
<dbReference type="Gene3D" id="1.10.510.10">
    <property type="entry name" value="Transferase(Phosphotransferase) domain 1"/>
    <property type="match status" value="1"/>
</dbReference>
<keyword evidence="4" id="KW-0547">Nucleotide-binding</keyword>
<feature type="domain" description="PASTA" evidence="12">
    <location>
        <begin position="519"/>
        <end position="586"/>
    </location>
</feature>
<dbReference type="PANTHER" id="PTHR43289:SF34">
    <property type="entry name" value="SERINE_THREONINE-PROTEIN KINASE YBDM-RELATED"/>
    <property type="match status" value="1"/>
</dbReference>
<dbReference type="Proteomes" id="UP000649179">
    <property type="component" value="Unassembled WGS sequence"/>
</dbReference>
<dbReference type="SMART" id="SM00220">
    <property type="entry name" value="S_TKc"/>
    <property type="match status" value="1"/>
</dbReference>